<proteinExistence type="predicted"/>
<name>A0A1T4Y702_9FIRM</name>
<gene>
    <name evidence="1" type="ORF">SAMN02745178_02769</name>
</gene>
<dbReference type="RefSeq" id="WP_078785564.1">
    <property type="nucleotide sequence ID" value="NZ_DBFAYO010000158.1"/>
</dbReference>
<accession>A0A1T4Y702</accession>
<organism evidence="1 2">
    <name type="scientific">Gemmiger formicilis</name>
    <dbReference type="NCBI Taxonomy" id="745368"/>
    <lineage>
        <taxon>Bacteria</taxon>
        <taxon>Bacillati</taxon>
        <taxon>Bacillota</taxon>
        <taxon>Clostridia</taxon>
        <taxon>Eubacteriales</taxon>
        <taxon>Gemmiger</taxon>
    </lineage>
</organism>
<dbReference type="AlphaFoldDB" id="A0A1T4Y702"/>
<dbReference type="OrthoDB" id="1842465at2"/>
<evidence type="ECO:0000313" key="2">
    <source>
        <dbReference type="Proteomes" id="UP000190286"/>
    </source>
</evidence>
<dbReference type="Proteomes" id="UP000190286">
    <property type="component" value="Unassembled WGS sequence"/>
</dbReference>
<dbReference type="STRING" id="745368.SAMN02745178_02769"/>
<protein>
    <submittedName>
        <fullName evidence="1">Uncharacterized protein</fullName>
    </submittedName>
</protein>
<dbReference type="GeneID" id="93339190"/>
<evidence type="ECO:0000313" key="1">
    <source>
        <dbReference type="EMBL" id="SKA97071.1"/>
    </source>
</evidence>
<dbReference type="EMBL" id="FUYF01000039">
    <property type="protein sequence ID" value="SKA97071.1"/>
    <property type="molecule type" value="Genomic_DNA"/>
</dbReference>
<keyword evidence="2" id="KW-1185">Reference proteome</keyword>
<reference evidence="1 2" key="1">
    <citation type="submission" date="2017-02" db="EMBL/GenBank/DDBJ databases">
        <authorList>
            <person name="Peterson S.W."/>
        </authorList>
    </citation>
    <scope>NUCLEOTIDE SEQUENCE [LARGE SCALE GENOMIC DNA]</scope>
    <source>
        <strain evidence="1 2">ATCC 27749</strain>
    </source>
</reference>
<sequence length="232" mass="25659">MTDFFKRLLNQPEPPAAPDVPPAEMAAYLRSLDDRQWGRYAFSREPLEGKFTPQQKDAYTAAANACGAEWADKLAAEHDTRDPLTLCGELGLKLKTPATPAGGGQVLFAQFVQPDEITIFTDCLDKAETLGGLLPARAKLQSIILAHELFHAVEEANPDIYTRTEKIELWRKPFSNKSCIVCLSEIAAMAFAKQLLGLDFNPYALDVLLVYPYDAQAACGLYAEICDLMKEE</sequence>